<keyword evidence="4" id="KW-1185">Reference proteome</keyword>
<dbReference type="PRINTS" id="PR00069">
    <property type="entry name" value="ALDKETRDTASE"/>
</dbReference>
<dbReference type="InterPro" id="IPR023210">
    <property type="entry name" value="NADP_OxRdtase_dom"/>
</dbReference>
<dbReference type="Pfam" id="PF00248">
    <property type="entry name" value="Aldo_ket_red"/>
    <property type="match status" value="1"/>
</dbReference>
<proteinExistence type="predicted"/>
<dbReference type="InterPro" id="IPR036812">
    <property type="entry name" value="NAD(P)_OxRdtase_dom_sf"/>
</dbReference>
<dbReference type="SUPFAM" id="SSF51430">
    <property type="entry name" value="NAD(P)-linked oxidoreductase"/>
    <property type="match status" value="1"/>
</dbReference>
<keyword evidence="1" id="KW-0560">Oxidoreductase</keyword>
<dbReference type="GO" id="GO:0016491">
    <property type="term" value="F:oxidoreductase activity"/>
    <property type="evidence" value="ECO:0007669"/>
    <property type="project" value="UniProtKB-KW"/>
</dbReference>
<dbReference type="InterPro" id="IPR020471">
    <property type="entry name" value="AKR"/>
</dbReference>
<sequence>MRPLRRQAYGEARPFGFVGECLMEQRTLGTQGLVASAIGYGAMGTAIGYGPSDDARAIAAIRRAYEIGVTHFDTAEMYGWGEGEKLLGRALAPIRDEVTIATKFGLTPATGPNSQPDHIREVVDNSLRNLHTDVIDVLYQHAPDPGVPIEEVVGAMREFVDAGKVRYLGLSNAGEDTIRRAHAVHPISVLQNEYSLFAPRDTASLFPVLEELGIGLIAYSPLARGFLSGAVQSRDHYTADDFRQGQAWWGPENFEANLAIVGKLTELAEGRGATLAQLSLAWLLAQREYVVPIPGSRNSDRVDENTAAVDLVLTVADLARIAEIVPDGGLAGHVN</sequence>
<dbReference type="KEGG" id="sve:SVEN_7404"/>
<reference evidence="3 4" key="1">
    <citation type="journal article" date="2011" name="BMC Genomics">
        <title>Genome-wide analysis of the role of GlnR in Streptomyces venezuelae provides new insights into global nitrogen regulation in actinomycetes.</title>
        <authorList>
            <person name="Pullan S.T."/>
            <person name="Bibb M.J."/>
            <person name="Merrick M."/>
        </authorList>
    </citation>
    <scope>NUCLEOTIDE SEQUENCE [LARGE SCALE GENOMIC DNA]</scope>
    <source>
        <strain evidence="3">ATCC 10712</strain>
    </source>
</reference>
<dbReference type="PANTHER" id="PTHR43625">
    <property type="entry name" value="AFLATOXIN B1 ALDEHYDE REDUCTASE"/>
    <property type="match status" value="1"/>
</dbReference>
<dbReference type="PATRIC" id="fig|953739.5.peg.2633"/>
<dbReference type="PANTHER" id="PTHR43625:SF40">
    <property type="entry name" value="ALDO-KETO REDUCTASE YAKC [NADP(+)]"/>
    <property type="match status" value="1"/>
</dbReference>
<evidence type="ECO:0000313" key="4">
    <source>
        <dbReference type="Proteomes" id="UP000006854"/>
    </source>
</evidence>
<dbReference type="InterPro" id="IPR050791">
    <property type="entry name" value="Aldo-Keto_reductase"/>
</dbReference>
<protein>
    <submittedName>
        <fullName evidence="3">Aldo-keto reductase</fullName>
    </submittedName>
</protein>
<evidence type="ECO:0000313" key="3">
    <source>
        <dbReference type="EMBL" id="CCA60690.1"/>
    </source>
</evidence>
<feature type="domain" description="NADP-dependent oxidoreductase" evidence="2">
    <location>
        <begin position="37"/>
        <end position="324"/>
    </location>
</feature>
<dbReference type="AlphaFoldDB" id="F2R223"/>
<organism evidence="3 4">
    <name type="scientific">Streptomyces venezuelae (strain ATCC 10712 / CBS 650.69 / DSM 40230 / JCM 4526 / NBRC 13096 / PD 04745)</name>
    <dbReference type="NCBI Taxonomy" id="953739"/>
    <lineage>
        <taxon>Bacteria</taxon>
        <taxon>Bacillati</taxon>
        <taxon>Actinomycetota</taxon>
        <taxon>Actinomycetes</taxon>
        <taxon>Kitasatosporales</taxon>
        <taxon>Streptomycetaceae</taxon>
        <taxon>Streptomyces</taxon>
    </lineage>
</organism>
<accession>F2R223</accession>
<dbReference type="eggNOG" id="COG0667">
    <property type="taxonomic scope" value="Bacteria"/>
</dbReference>
<dbReference type="HOGENOM" id="CLU_023205_2_1_11"/>
<evidence type="ECO:0000256" key="1">
    <source>
        <dbReference type="ARBA" id="ARBA00023002"/>
    </source>
</evidence>
<dbReference type="EMBL" id="FR845719">
    <property type="protein sequence ID" value="CCA60690.1"/>
    <property type="molecule type" value="Genomic_DNA"/>
</dbReference>
<evidence type="ECO:0000259" key="2">
    <source>
        <dbReference type="Pfam" id="PF00248"/>
    </source>
</evidence>
<dbReference type="Proteomes" id="UP000006854">
    <property type="component" value="Chromosome"/>
</dbReference>
<dbReference type="Gene3D" id="3.20.20.100">
    <property type="entry name" value="NADP-dependent oxidoreductase domain"/>
    <property type="match status" value="1"/>
</dbReference>
<dbReference type="STRING" id="953739.SVEN_7404"/>
<gene>
    <name evidence="3" type="ordered locus">SVEN_7404</name>
</gene>
<name>F2R223_STRVP</name>
<dbReference type="GO" id="GO:0005737">
    <property type="term" value="C:cytoplasm"/>
    <property type="evidence" value="ECO:0007669"/>
    <property type="project" value="TreeGrafter"/>
</dbReference>